<organism evidence="1">
    <name type="scientific">marine sediment metagenome</name>
    <dbReference type="NCBI Taxonomy" id="412755"/>
    <lineage>
        <taxon>unclassified sequences</taxon>
        <taxon>metagenomes</taxon>
        <taxon>ecological metagenomes</taxon>
    </lineage>
</organism>
<gene>
    <name evidence="1" type="ORF">LCGC14_1858450</name>
</gene>
<evidence type="ECO:0000313" key="1">
    <source>
        <dbReference type="EMBL" id="KKL95055.1"/>
    </source>
</evidence>
<proteinExistence type="predicted"/>
<name>A0A0F9IMM7_9ZZZZ</name>
<dbReference type="EMBL" id="LAZR01018777">
    <property type="protein sequence ID" value="KKL95055.1"/>
    <property type="molecule type" value="Genomic_DNA"/>
</dbReference>
<comment type="caution">
    <text evidence="1">The sequence shown here is derived from an EMBL/GenBank/DDBJ whole genome shotgun (WGS) entry which is preliminary data.</text>
</comment>
<sequence length="97" mass="11042">MRGKKRFNDKELTEEGEEWEGYAEVMEDQIDFGRTRKEVIAGINYVGQLNSMDLGDELDLFLAGVDYGKTCTKKTKKFVLPDKNEQSKLNGGEDDNT</sequence>
<protein>
    <submittedName>
        <fullName evidence="1">Uncharacterized protein</fullName>
    </submittedName>
</protein>
<reference evidence="1" key="1">
    <citation type="journal article" date="2015" name="Nature">
        <title>Complex archaea that bridge the gap between prokaryotes and eukaryotes.</title>
        <authorList>
            <person name="Spang A."/>
            <person name="Saw J.H."/>
            <person name="Jorgensen S.L."/>
            <person name="Zaremba-Niedzwiedzka K."/>
            <person name="Martijn J."/>
            <person name="Lind A.E."/>
            <person name="van Eijk R."/>
            <person name="Schleper C."/>
            <person name="Guy L."/>
            <person name="Ettema T.J."/>
        </authorList>
    </citation>
    <scope>NUCLEOTIDE SEQUENCE</scope>
</reference>
<accession>A0A0F9IMM7</accession>
<dbReference type="AlphaFoldDB" id="A0A0F9IMM7"/>